<dbReference type="InterPro" id="IPR050386">
    <property type="entry name" value="Glycosyl_hydrolase_5"/>
</dbReference>
<dbReference type="AlphaFoldDB" id="A0A1E7F0Y5"/>
<dbReference type="KEGG" id="fcy:FRACYDRAFT_192065"/>
<dbReference type="SUPFAM" id="SSF51445">
    <property type="entry name" value="(Trans)glycosidases"/>
    <property type="match status" value="1"/>
</dbReference>
<dbReference type="GO" id="GO:0008422">
    <property type="term" value="F:beta-glucosidase activity"/>
    <property type="evidence" value="ECO:0007669"/>
    <property type="project" value="TreeGrafter"/>
</dbReference>
<dbReference type="Proteomes" id="UP000095751">
    <property type="component" value="Unassembled WGS sequence"/>
</dbReference>
<name>A0A1E7F0Y5_9STRA</name>
<keyword evidence="2" id="KW-0326">Glycosidase</keyword>
<keyword evidence="4" id="KW-1185">Reference proteome</keyword>
<evidence type="ECO:0000256" key="2">
    <source>
        <dbReference type="ARBA" id="ARBA00023295"/>
    </source>
</evidence>
<dbReference type="EMBL" id="KV784366">
    <property type="protein sequence ID" value="OEU11860.1"/>
    <property type="molecule type" value="Genomic_DNA"/>
</dbReference>
<dbReference type="OrthoDB" id="62120at2759"/>
<dbReference type="InParanoid" id="A0A1E7F0Y5"/>
<organism evidence="3 4">
    <name type="scientific">Fragilariopsis cylindrus CCMP1102</name>
    <dbReference type="NCBI Taxonomy" id="635003"/>
    <lineage>
        <taxon>Eukaryota</taxon>
        <taxon>Sar</taxon>
        <taxon>Stramenopiles</taxon>
        <taxon>Ochrophyta</taxon>
        <taxon>Bacillariophyta</taxon>
        <taxon>Bacillariophyceae</taxon>
        <taxon>Bacillariophycidae</taxon>
        <taxon>Bacillariales</taxon>
        <taxon>Bacillariaceae</taxon>
        <taxon>Fragilariopsis</taxon>
    </lineage>
</organism>
<dbReference type="PANTHER" id="PTHR31297:SF38">
    <property type="entry name" value="X8 DOMAIN-CONTAINING PROTEIN"/>
    <property type="match status" value="1"/>
</dbReference>
<dbReference type="GO" id="GO:0009986">
    <property type="term" value="C:cell surface"/>
    <property type="evidence" value="ECO:0007669"/>
    <property type="project" value="TreeGrafter"/>
</dbReference>
<evidence type="ECO:0000313" key="3">
    <source>
        <dbReference type="EMBL" id="OEU11860.1"/>
    </source>
</evidence>
<feature type="non-terminal residue" evidence="3">
    <location>
        <position position="1"/>
    </location>
</feature>
<evidence type="ECO:0000256" key="1">
    <source>
        <dbReference type="ARBA" id="ARBA00022801"/>
    </source>
</evidence>
<dbReference type="PANTHER" id="PTHR31297">
    <property type="entry name" value="GLUCAN ENDO-1,6-BETA-GLUCOSIDASE B"/>
    <property type="match status" value="1"/>
</dbReference>
<proteinExistence type="predicted"/>
<dbReference type="Gene3D" id="3.20.20.80">
    <property type="entry name" value="Glycosidases"/>
    <property type="match status" value="1"/>
</dbReference>
<gene>
    <name evidence="3" type="ORF">FRACYDRAFT_192065</name>
</gene>
<sequence>VNIGSWLSLEDYFFAGQHNSIEVATPGQFKTGDAKQVASCLPPLHVGKITGPKWYSETDLFMNLMNNVTTTNGSVQHAISVFQAHRSSYVDLEIDLNRIASLGIKTIRIPMSWCLTDYDPRHTDLSNYTDTVLLNRFACIDPFFNHTTSEGNNITESNTNKSNTKSNTTTIYWPAIPKPFIEDILKACSRVGLRASLDVHTYPGGTSIGTFSGVWPNWPKFWTNGGDGYGNGKNGKNIGHILFHELVSWMEELSIRDPFAFNGLRGLSPMNEPAHLAGNFYIDDEDNFLPPLPDDLAMKYRKQLSRTSSSSSTEESDLESDFPDGTHLRVLYWFHGAIDIFRNSKLPSLGKELHANIHESVFKELSSNSSKVDAQMRYTAVANWWLEERSTWAILDVHHYHAWSDTCSGTIDGQDNAAYACGDIDKRHKVLKGCARWAQTFRDIIDTQYQVKLMSAEFSSASHHNSRKSCNDIGGLRESYVRQVNAGEKADVELFYWSYQMPYGGTFRQAWSFTQLMYNLGVVDRPDTPQFDCDSNSIYDNEIPP</sequence>
<protein>
    <recommendedName>
        <fullName evidence="5">Glycoside hydrolase</fullName>
    </recommendedName>
</protein>
<dbReference type="GO" id="GO:0005576">
    <property type="term" value="C:extracellular region"/>
    <property type="evidence" value="ECO:0007669"/>
    <property type="project" value="TreeGrafter"/>
</dbReference>
<evidence type="ECO:0000313" key="4">
    <source>
        <dbReference type="Proteomes" id="UP000095751"/>
    </source>
</evidence>
<accession>A0A1E7F0Y5</accession>
<evidence type="ECO:0008006" key="5">
    <source>
        <dbReference type="Google" id="ProtNLM"/>
    </source>
</evidence>
<reference evidence="3 4" key="1">
    <citation type="submission" date="2016-09" db="EMBL/GenBank/DDBJ databases">
        <title>Extensive genetic diversity and differential bi-allelic expression allows diatom success in the polar Southern Ocean.</title>
        <authorList>
            <consortium name="DOE Joint Genome Institute"/>
            <person name="Mock T."/>
            <person name="Otillar R.P."/>
            <person name="Strauss J."/>
            <person name="Dupont C."/>
            <person name="Frickenhaus S."/>
            <person name="Maumus F."/>
            <person name="Mcmullan M."/>
            <person name="Sanges R."/>
            <person name="Schmutz J."/>
            <person name="Toseland A."/>
            <person name="Valas R."/>
            <person name="Veluchamy A."/>
            <person name="Ward B.J."/>
            <person name="Allen A."/>
            <person name="Barry K."/>
            <person name="Falciatore A."/>
            <person name="Ferrante M."/>
            <person name="Fortunato A.E."/>
            <person name="Gloeckner G."/>
            <person name="Gruber A."/>
            <person name="Hipkin R."/>
            <person name="Janech M."/>
            <person name="Kroth P."/>
            <person name="Leese F."/>
            <person name="Lindquist E."/>
            <person name="Lyon B.R."/>
            <person name="Martin J."/>
            <person name="Mayer C."/>
            <person name="Parker M."/>
            <person name="Quesneville H."/>
            <person name="Raymond J."/>
            <person name="Uhlig C."/>
            <person name="Valentin K.U."/>
            <person name="Worden A.Z."/>
            <person name="Armbrust E.V."/>
            <person name="Bowler C."/>
            <person name="Green B."/>
            <person name="Moulton V."/>
            <person name="Van Oosterhout C."/>
            <person name="Grigoriev I."/>
        </authorList>
    </citation>
    <scope>NUCLEOTIDE SEQUENCE [LARGE SCALE GENOMIC DNA]</scope>
    <source>
        <strain evidence="3 4">CCMP1102</strain>
    </source>
</reference>
<dbReference type="GO" id="GO:0009251">
    <property type="term" value="P:glucan catabolic process"/>
    <property type="evidence" value="ECO:0007669"/>
    <property type="project" value="TreeGrafter"/>
</dbReference>
<keyword evidence="1" id="KW-0378">Hydrolase</keyword>
<dbReference type="InterPro" id="IPR017853">
    <property type="entry name" value="GH"/>
</dbReference>